<evidence type="ECO:0000313" key="2">
    <source>
        <dbReference type="Proteomes" id="UP000230463"/>
    </source>
</evidence>
<comment type="caution">
    <text evidence="1">The sequence shown here is derived from an EMBL/GenBank/DDBJ whole genome shotgun (WGS) entry which is preliminary data.</text>
</comment>
<proteinExistence type="predicted"/>
<reference evidence="1 2" key="1">
    <citation type="journal article" date="2017" name="MBio">
        <title>Type VI secretion-mediated competition in the bee gut microbiome.</title>
        <authorList>
            <person name="Steele M.I."/>
            <person name="Kwong W.K."/>
            <person name="Powell J.E."/>
            <person name="Whiteley M."/>
            <person name="Moran N.A."/>
        </authorList>
    </citation>
    <scope>NUCLEOTIDE SEQUENCE [LARGE SCALE GENOMIC DNA]</scope>
    <source>
        <strain evidence="1 2">HK3</strain>
    </source>
</reference>
<gene>
    <name evidence="1" type="ORF">BHC57_01070</name>
</gene>
<sequence length="198" mass="22109">MKKEVFIHGKYLLALSLLSATDNLGFYTNAVNLRFKTNSVIIEATDNTTCGALKIDLPNQIGGTNQFQPNECCLIPIECLAHISPQERYMITQEDGIISIKCDGFCVSKPEIQANYPNISEWFKKQTANKIEPSNFDPDLLNRFYKVGKILDAKNMPILIQRGTAPATVLFHQPHNFIGGVASLVVLDKPTIPEWVLN</sequence>
<dbReference type="Proteomes" id="UP000230463">
    <property type="component" value="Unassembled WGS sequence"/>
</dbReference>
<dbReference type="RefSeq" id="WP_100099707.1">
    <property type="nucleotide sequence ID" value="NZ_MDUZ01000051.1"/>
</dbReference>
<accession>A0A855FP65</accession>
<dbReference type="AlphaFoldDB" id="A0A855FP65"/>
<protein>
    <submittedName>
        <fullName evidence="1">Uncharacterized protein</fullName>
    </submittedName>
</protein>
<name>A0A855FP65_9NEIS</name>
<evidence type="ECO:0000313" key="1">
    <source>
        <dbReference type="EMBL" id="PIT62552.1"/>
    </source>
</evidence>
<organism evidence="1 2">
    <name type="scientific">Snodgrassella alvi</name>
    <dbReference type="NCBI Taxonomy" id="1196083"/>
    <lineage>
        <taxon>Bacteria</taxon>
        <taxon>Pseudomonadati</taxon>
        <taxon>Pseudomonadota</taxon>
        <taxon>Betaproteobacteria</taxon>
        <taxon>Neisseriales</taxon>
        <taxon>Neisseriaceae</taxon>
        <taxon>Snodgrassella</taxon>
    </lineage>
</organism>
<dbReference type="EMBL" id="MEIU01000005">
    <property type="protein sequence ID" value="PIT62552.1"/>
    <property type="molecule type" value="Genomic_DNA"/>
</dbReference>